<comment type="caution">
    <text evidence="2">The sequence shown here is derived from an EMBL/GenBank/DDBJ whole genome shotgun (WGS) entry which is preliminary data.</text>
</comment>
<dbReference type="OrthoDB" id="2417614at2759"/>
<dbReference type="Proteomes" id="UP000606974">
    <property type="component" value="Unassembled WGS sequence"/>
</dbReference>
<dbReference type="SMART" id="SM00974">
    <property type="entry name" value="T5orf172"/>
    <property type="match status" value="1"/>
</dbReference>
<dbReference type="InterPro" id="IPR053006">
    <property type="entry name" value="Meiosis_regulatory"/>
</dbReference>
<dbReference type="EMBL" id="JAACFV010000020">
    <property type="protein sequence ID" value="KAF7511477.1"/>
    <property type="molecule type" value="Genomic_DNA"/>
</dbReference>
<evidence type="ECO:0000313" key="2">
    <source>
        <dbReference type="EMBL" id="KAF7511477.1"/>
    </source>
</evidence>
<dbReference type="PANTHER" id="PTHR28094">
    <property type="entry name" value="MEIOTICALLY UP-REGULATED GENE 113 PROTEIN"/>
    <property type="match status" value="1"/>
</dbReference>
<reference evidence="2" key="1">
    <citation type="submission" date="2020-02" db="EMBL/GenBank/DDBJ databases">
        <authorList>
            <person name="Palmer J.M."/>
        </authorList>
    </citation>
    <scope>NUCLEOTIDE SEQUENCE</scope>
    <source>
        <strain evidence="2">EPUS1.4</strain>
        <tissue evidence="2">Thallus</tissue>
    </source>
</reference>
<keyword evidence="3" id="KW-1185">Reference proteome</keyword>
<dbReference type="AlphaFoldDB" id="A0A8H7AR66"/>
<organism evidence="2 3">
    <name type="scientific">Endocarpon pusillum</name>
    <dbReference type="NCBI Taxonomy" id="364733"/>
    <lineage>
        <taxon>Eukaryota</taxon>
        <taxon>Fungi</taxon>
        <taxon>Dikarya</taxon>
        <taxon>Ascomycota</taxon>
        <taxon>Pezizomycotina</taxon>
        <taxon>Eurotiomycetes</taxon>
        <taxon>Chaetothyriomycetidae</taxon>
        <taxon>Verrucariales</taxon>
        <taxon>Verrucariaceae</taxon>
        <taxon>Endocarpon</taxon>
    </lineage>
</organism>
<dbReference type="InterPro" id="IPR018306">
    <property type="entry name" value="Phage_T5_Orf172_DNA-bd"/>
</dbReference>
<evidence type="ECO:0000259" key="1">
    <source>
        <dbReference type="SMART" id="SM00974"/>
    </source>
</evidence>
<feature type="domain" description="Bacteriophage T5 Orf172 DNA-binding" evidence="1">
    <location>
        <begin position="74"/>
        <end position="160"/>
    </location>
</feature>
<accession>A0A8H7AR66</accession>
<proteinExistence type="predicted"/>
<protein>
    <recommendedName>
        <fullName evidence="1">Bacteriophage T5 Orf172 DNA-binding domain-containing protein</fullName>
    </recommendedName>
</protein>
<name>A0A8H7AR66_9EURO</name>
<sequence>MDDTGVPLTRYTPHWLTSSMMRSRFNCLSSHFYALETMRARRKGLLRTIRAPLMSRGKAMRSAQKGYVYIVSRDADENCFKIGFSKHHPMKRASHHRRCHDGAKLIAFTNAIQHAPRVEQLVHWDLSTNRRWEKCSRCKCEHREWFDISKDMAIEAVSRWAGWICSQPYETQGGGLKAFWSSRLRSGFDPDSSSGHYWGSHIEPDWTETLMQAKAYRKSLEHVESVQIHRYDERGEGTEKAVVTDSVLALFN</sequence>
<dbReference type="PANTHER" id="PTHR28094:SF1">
    <property type="entry name" value="MEIOTICALLY UP-REGULATED GENE 113 PROTEIN"/>
    <property type="match status" value="1"/>
</dbReference>
<dbReference type="Pfam" id="PF10544">
    <property type="entry name" value="T5orf172"/>
    <property type="match status" value="1"/>
</dbReference>
<gene>
    <name evidence="2" type="ORF">GJ744_004666</name>
</gene>
<evidence type="ECO:0000313" key="3">
    <source>
        <dbReference type="Proteomes" id="UP000606974"/>
    </source>
</evidence>